<sequence>MPRDTRPLRRDNLFLEIYPYPHLARMGKKDIMLQSSVKPRSYGLFFDEFRPRFTLLPVVGTGRIELARGLVSASVASRVMAVNSSHIKGGGVARRRRCIGSYERCREICARRGNKAVNNVL</sequence>
<comment type="caution">
    <text evidence="1">The sequence shown here is derived from an EMBL/GenBank/DDBJ whole genome shotgun (WGS) entry which is preliminary data.</text>
</comment>
<dbReference type="Proteomes" id="UP000499080">
    <property type="component" value="Unassembled WGS sequence"/>
</dbReference>
<protein>
    <submittedName>
        <fullName evidence="1">Uncharacterized protein</fullName>
    </submittedName>
</protein>
<keyword evidence="2" id="KW-1185">Reference proteome</keyword>
<gene>
    <name evidence="1" type="ORF">AVEN_127352_1</name>
</gene>
<dbReference type="AlphaFoldDB" id="A0A4Y2QUS6"/>
<name>A0A4Y2QUS6_ARAVE</name>
<dbReference type="EMBL" id="BGPR01014854">
    <property type="protein sequence ID" value="GBN66990.1"/>
    <property type="molecule type" value="Genomic_DNA"/>
</dbReference>
<accession>A0A4Y2QUS6</accession>
<reference evidence="1 2" key="1">
    <citation type="journal article" date="2019" name="Sci. Rep.">
        <title>Orb-weaving spider Araneus ventricosus genome elucidates the spidroin gene catalogue.</title>
        <authorList>
            <person name="Kono N."/>
            <person name="Nakamura H."/>
            <person name="Ohtoshi R."/>
            <person name="Moran D.A.P."/>
            <person name="Shinohara A."/>
            <person name="Yoshida Y."/>
            <person name="Fujiwara M."/>
            <person name="Mori M."/>
            <person name="Tomita M."/>
            <person name="Arakawa K."/>
        </authorList>
    </citation>
    <scope>NUCLEOTIDE SEQUENCE [LARGE SCALE GENOMIC DNA]</scope>
</reference>
<organism evidence="1 2">
    <name type="scientific">Araneus ventricosus</name>
    <name type="common">Orbweaver spider</name>
    <name type="synonym">Epeira ventricosa</name>
    <dbReference type="NCBI Taxonomy" id="182803"/>
    <lineage>
        <taxon>Eukaryota</taxon>
        <taxon>Metazoa</taxon>
        <taxon>Ecdysozoa</taxon>
        <taxon>Arthropoda</taxon>
        <taxon>Chelicerata</taxon>
        <taxon>Arachnida</taxon>
        <taxon>Araneae</taxon>
        <taxon>Araneomorphae</taxon>
        <taxon>Entelegynae</taxon>
        <taxon>Araneoidea</taxon>
        <taxon>Araneidae</taxon>
        <taxon>Araneus</taxon>
    </lineage>
</organism>
<proteinExistence type="predicted"/>
<evidence type="ECO:0000313" key="1">
    <source>
        <dbReference type="EMBL" id="GBN66990.1"/>
    </source>
</evidence>
<evidence type="ECO:0000313" key="2">
    <source>
        <dbReference type="Proteomes" id="UP000499080"/>
    </source>
</evidence>